<comment type="caution">
    <text evidence="2">The sequence shown here is derived from an EMBL/GenBank/DDBJ whole genome shotgun (WGS) entry which is preliminary data.</text>
</comment>
<dbReference type="Proteomes" id="UP001597427">
    <property type="component" value="Unassembled WGS sequence"/>
</dbReference>
<proteinExistence type="inferred from homology"/>
<sequence length="348" mass="37423">MGWQDFQDDYNQPDKRWHKGPLNLLTDVPGITVGHQTVRLGKVQTGVTVIQPATGNVFREKLPAAMHVINGFGKSTGFMQVEELGTLETPIVLTNTLAVGTAYQALVRRLLAENPEIGISTGTVNPIVMECNDGQINAIRTLSVTEETIQQAFAACTETFAEGAVGAGTGMCCYDLKGGIGSASRQITFDGQTFTMGALVLSNFGSLEDLVINHRAIGKELKKVIQAEKKVEKGSIITILATDLPLDVRQLKRLAKRTSVGITRTGSFIGNGSGEVSLAFSTANRVAHFAESAWSMRTVLAENLMDDCFRMTVSVVEEAVVSSLMHAQSTCDIHGKTVYSLSDALARL</sequence>
<name>A0ABW5TLK7_9ENTE</name>
<accession>A0ABW5TLK7</accession>
<dbReference type="RefSeq" id="WP_379982469.1">
    <property type="nucleotide sequence ID" value="NZ_JBHUMO010000059.1"/>
</dbReference>
<organism evidence="2 3">
    <name type="scientific">Enterococcus camelliae</name>
    <dbReference type="NCBI Taxonomy" id="453959"/>
    <lineage>
        <taxon>Bacteria</taxon>
        <taxon>Bacillati</taxon>
        <taxon>Bacillota</taxon>
        <taxon>Bacilli</taxon>
        <taxon>Lactobacillales</taxon>
        <taxon>Enterococcaceae</taxon>
        <taxon>Enterococcus</taxon>
    </lineage>
</organism>
<gene>
    <name evidence="2" type="ORF">ACFSR0_10215</name>
</gene>
<dbReference type="PANTHER" id="PTHR36512:SF3">
    <property type="entry name" value="BLR5678 PROTEIN"/>
    <property type="match status" value="1"/>
</dbReference>
<evidence type="ECO:0000313" key="3">
    <source>
        <dbReference type="Proteomes" id="UP001597427"/>
    </source>
</evidence>
<dbReference type="InterPro" id="IPR016117">
    <property type="entry name" value="ArgJ-like_dom_sf"/>
</dbReference>
<keyword evidence="3" id="KW-1185">Reference proteome</keyword>
<evidence type="ECO:0000256" key="1">
    <source>
        <dbReference type="ARBA" id="ARBA00007068"/>
    </source>
</evidence>
<dbReference type="EMBL" id="JBHUMO010000059">
    <property type="protein sequence ID" value="MFD2729789.1"/>
    <property type="molecule type" value="Genomic_DNA"/>
</dbReference>
<protein>
    <submittedName>
        <fullName evidence="2">P1 family peptidase</fullName>
    </submittedName>
</protein>
<dbReference type="PANTHER" id="PTHR36512">
    <property type="entry name" value="D-AMINOPEPTIDASE"/>
    <property type="match status" value="1"/>
</dbReference>
<evidence type="ECO:0000313" key="2">
    <source>
        <dbReference type="EMBL" id="MFD2729789.1"/>
    </source>
</evidence>
<dbReference type="Gene3D" id="3.60.70.12">
    <property type="entry name" value="L-amino peptidase D-ALA esterase/amidase"/>
    <property type="match status" value="1"/>
</dbReference>
<dbReference type="SUPFAM" id="SSF56266">
    <property type="entry name" value="DmpA/ArgJ-like"/>
    <property type="match status" value="1"/>
</dbReference>
<dbReference type="Pfam" id="PF03576">
    <property type="entry name" value="Peptidase_S58"/>
    <property type="match status" value="1"/>
</dbReference>
<comment type="similarity">
    <text evidence="1">Belongs to the peptidase S58 family.</text>
</comment>
<reference evidence="3" key="1">
    <citation type="journal article" date="2019" name="Int. J. Syst. Evol. Microbiol.">
        <title>The Global Catalogue of Microorganisms (GCM) 10K type strain sequencing project: providing services to taxonomists for standard genome sequencing and annotation.</title>
        <authorList>
            <consortium name="The Broad Institute Genomics Platform"/>
            <consortium name="The Broad Institute Genome Sequencing Center for Infectious Disease"/>
            <person name="Wu L."/>
            <person name="Ma J."/>
        </authorList>
    </citation>
    <scope>NUCLEOTIDE SEQUENCE [LARGE SCALE GENOMIC DNA]</scope>
    <source>
        <strain evidence="3">TISTR 932</strain>
    </source>
</reference>
<dbReference type="InterPro" id="IPR005321">
    <property type="entry name" value="Peptidase_S58_DmpA"/>
</dbReference>